<dbReference type="GO" id="GO:0032981">
    <property type="term" value="P:mitochondrial respiratory chain complex I assembly"/>
    <property type="evidence" value="ECO:0007669"/>
    <property type="project" value="TreeGrafter"/>
</dbReference>
<keyword evidence="12" id="KW-0472">Membrane</keyword>
<evidence type="ECO:0000256" key="3">
    <source>
        <dbReference type="ARBA" id="ARBA00004637"/>
    </source>
</evidence>
<evidence type="ECO:0000256" key="4">
    <source>
        <dbReference type="ARBA" id="ARBA00007372"/>
    </source>
</evidence>
<evidence type="ECO:0000256" key="6">
    <source>
        <dbReference type="ARBA" id="ARBA00013482"/>
    </source>
</evidence>
<keyword evidence="11" id="KW-0496">Mitochondrion</keyword>
<protein>
    <recommendedName>
        <fullName evidence="6">NADH dehydrogenase [ubiquinone] iron-sulfur protein 5</fullName>
    </recommendedName>
    <alternativeName>
        <fullName evidence="14">Complex I-15 kDa</fullName>
    </alternativeName>
    <alternativeName>
        <fullName evidence="15">NADH-ubiquinone oxidoreductase 15 kDa subunit</fullName>
    </alternativeName>
</protein>
<evidence type="ECO:0000256" key="1">
    <source>
        <dbReference type="ARBA" id="ARBA00003195"/>
    </source>
</evidence>
<keyword evidence="19" id="KW-1185">Reference proteome</keyword>
<dbReference type="EMBL" id="LHPF02000006">
    <property type="protein sequence ID" value="PSC73923.1"/>
    <property type="molecule type" value="Genomic_DNA"/>
</dbReference>
<dbReference type="CDD" id="cd24141">
    <property type="entry name" value="NDUFS5-like"/>
    <property type="match status" value="1"/>
</dbReference>
<feature type="disulfide bond" evidence="16">
    <location>
        <begin position="14"/>
        <end position="44"/>
    </location>
</feature>
<dbReference type="AlphaFoldDB" id="A0A2P6VIJ8"/>
<dbReference type="PANTHER" id="PTHR15224:SF1">
    <property type="entry name" value="NADH DEHYDROGENASE [UBIQUINONE] IRON-SULFUR PROTEIN 5"/>
    <property type="match status" value="1"/>
</dbReference>
<evidence type="ECO:0000256" key="14">
    <source>
        <dbReference type="ARBA" id="ARBA00031222"/>
    </source>
</evidence>
<dbReference type="Proteomes" id="UP000239649">
    <property type="component" value="Unassembled WGS sequence"/>
</dbReference>
<evidence type="ECO:0000256" key="5">
    <source>
        <dbReference type="ARBA" id="ARBA00011261"/>
    </source>
</evidence>
<proteinExistence type="inferred from homology"/>
<evidence type="ECO:0000313" key="18">
    <source>
        <dbReference type="EMBL" id="PSC73923.1"/>
    </source>
</evidence>
<evidence type="ECO:0000256" key="15">
    <source>
        <dbReference type="ARBA" id="ARBA00032739"/>
    </source>
</evidence>
<keyword evidence="7" id="KW-0813">Transport</keyword>
<comment type="subunit">
    <text evidence="5">Mammalian complex I is composed of 45 different subunits. This is a component of the iron-sulfur (IP) fragment of the enzyme.</text>
</comment>
<name>A0A2P6VIJ8_9CHLO</name>
<evidence type="ECO:0000256" key="8">
    <source>
        <dbReference type="ARBA" id="ARBA00022660"/>
    </source>
</evidence>
<keyword evidence="13 16" id="KW-1015">Disulfide bond</keyword>
<evidence type="ECO:0000256" key="11">
    <source>
        <dbReference type="ARBA" id="ARBA00023128"/>
    </source>
</evidence>
<evidence type="ECO:0000256" key="10">
    <source>
        <dbReference type="ARBA" id="ARBA00022982"/>
    </source>
</evidence>
<evidence type="ECO:0000256" key="9">
    <source>
        <dbReference type="ARBA" id="ARBA00022792"/>
    </source>
</evidence>
<feature type="region of interest" description="Disordered" evidence="17">
    <location>
        <begin position="59"/>
        <end position="80"/>
    </location>
</feature>
<sequence>MASGFGIKGGPGRCYPIWMDFSECMSQAEDPKSCKDFRDDYLECLHHRKEFTKLNRLFREEKRQRDGGDSAATGHGGGGH</sequence>
<evidence type="ECO:0000256" key="12">
    <source>
        <dbReference type="ARBA" id="ARBA00023136"/>
    </source>
</evidence>
<organism evidence="18 19">
    <name type="scientific">Micractinium conductrix</name>
    <dbReference type="NCBI Taxonomy" id="554055"/>
    <lineage>
        <taxon>Eukaryota</taxon>
        <taxon>Viridiplantae</taxon>
        <taxon>Chlorophyta</taxon>
        <taxon>core chlorophytes</taxon>
        <taxon>Trebouxiophyceae</taxon>
        <taxon>Chlorellales</taxon>
        <taxon>Chlorellaceae</taxon>
        <taxon>Chlorella clade</taxon>
        <taxon>Micractinium</taxon>
    </lineage>
</organism>
<evidence type="ECO:0000256" key="2">
    <source>
        <dbReference type="ARBA" id="ARBA00004569"/>
    </source>
</evidence>
<reference evidence="18 19" key="1">
    <citation type="journal article" date="2018" name="Plant J.">
        <title>Genome sequences of Chlorella sorokiniana UTEX 1602 and Micractinium conductrix SAG 241.80: implications to maltose excretion by a green alga.</title>
        <authorList>
            <person name="Arriola M.B."/>
            <person name="Velmurugan N."/>
            <person name="Zhang Y."/>
            <person name="Plunkett M.H."/>
            <person name="Hondzo H."/>
            <person name="Barney B.M."/>
        </authorList>
    </citation>
    <scope>NUCLEOTIDE SEQUENCE [LARGE SCALE GENOMIC DNA]</scope>
    <source>
        <strain evidence="18 19">SAG 241.80</strain>
    </source>
</reference>
<feature type="disulfide bond" evidence="16">
    <location>
        <begin position="24"/>
        <end position="34"/>
    </location>
</feature>
<comment type="function">
    <text evidence="1">Accessory subunit of the mitochondrial membrane respiratory chain NADH dehydrogenase (Complex I), that is believed not to be involved in catalysis. Complex I functions in the transfer of electrons from NADH to the respiratory chain. The immediate electron acceptor for the enzyme is believed to be ubiquinone.</text>
</comment>
<dbReference type="GO" id="GO:0005743">
    <property type="term" value="C:mitochondrial inner membrane"/>
    <property type="evidence" value="ECO:0007669"/>
    <property type="project" value="UniProtKB-SubCell"/>
</dbReference>
<feature type="compositionally biased region" description="Basic and acidic residues" evidence="17">
    <location>
        <begin position="59"/>
        <end position="68"/>
    </location>
</feature>
<comment type="subcellular location">
    <subcellularLocation>
        <location evidence="3">Mitochondrion inner membrane</location>
        <topology evidence="3">Peripheral membrane protein</topology>
    </subcellularLocation>
    <subcellularLocation>
        <location evidence="2">Mitochondrion intermembrane space</location>
    </subcellularLocation>
</comment>
<evidence type="ECO:0000256" key="17">
    <source>
        <dbReference type="SAM" id="MobiDB-lite"/>
    </source>
</evidence>
<evidence type="ECO:0000256" key="7">
    <source>
        <dbReference type="ARBA" id="ARBA00022448"/>
    </source>
</evidence>
<evidence type="ECO:0000256" key="13">
    <source>
        <dbReference type="ARBA" id="ARBA00023157"/>
    </source>
</evidence>
<keyword evidence="10" id="KW-0249">Electron transport</keyword>
<comment type="similarity">
    <text evidence="4">Belongs to the complex I NDUFS5 subunit family.</text>
</comment>
<accession>A0A2P6VIJ8</accession>
<dbReference type="OrthoDB" id="9992197at2759"/>
<dbReference type="PANTHER" id="PTHR15224">
    <property type="entry name" value="NADH DEHYDROGENASE [UBIQUINONE] IRON-SULFUR PROTEIN 5"/>
    <property type="match status" value="1"/>
</dbReference>
<dbReference type="InterPro" id="IPR019342">
    <property type="entry name" value="NADH_UbQ_OxRdtase_FeS-su5"/>
</dbReference>
<evidence type="ECO:0000313" key="19">
    <source>
        <dbReference type="Proteomes" id="UP000239649"/>
    </source>
</evidence>
<gene>
    <name evidence="18" type="ORF">C2E20_3191</name>
</gene>
<comment type="caution">
    <text evidence="18">The sequence shown here is derived from an EMBL/GenBank/DDBJ whole genome shotgun (WGS) entry which is preliminary data.</text>
</comment>
<keyword evidence="8" id="KW-0679">Respiratory chain</keyword>
<dbReference type="STRING" id="554055.A0A2P6VIJ8"/>
<evidence type="ECO:0000256" key="16">
    <source>
        <dbReference type="PIRSR" id="PIRSR619342-50"/>
    </source>
</evidence>
<keyword evidence="9" id="KW-0999">Mitochondrion inner membrane</keyword>
<dbReference type="GO" id="GO:0005758">
    <property type="term" value="C:mitochondrial intermembrane space"/>
    <property type="evidence" value="ECO:0007669"/>
    <property type="project" value="UniProtKB-SubCell"/>
</dbReference>